<dbReference type="Pfam" id="PF22513">
    <property type="entry name" value="FitA-like_RHH"/>
    <property type="match status" value="1"/>
</dbReference>
<keyword evidence="3" id="KW-1185">Reference proteome</keyword>
<name>A0A4V6PB56_9ACTN</name>
<organism evidence="2 3">
    <name type="scientific">Jiangella ureilytica</name>
    <dbReference type="NCBI Taxonomy" id="2530374"/>
    <lineage>
        <taxon>Bacteria</taxon>
        <taxon>Bacillati</taxon>
        <taxon>Actinomycetota</taxon>
        <taxon>Actinomycetes</taxon>
        <taxon>Jiangellales</taxon>
        <taxon>Jiangellaceae</taxon>
        <taxon>Jiangella</taxon>
    </lineage>
</organism>
<comment type="caution">
    <text evidence="2">The sequence shown here is derived from an EMBL/GenBank/DDBJ whole genome shotgun (WGS) entry which is preliminary data.</text>
</comment>
<dbReference type="RefSeq" id="WP_131981241.1">
    <property type="nucleotide sequence ID" value="NZ_SMKL01000014.1"/>
</dbReference>
<dbReference type="Proteomes" id="UP000295621">
    <property type="component" value="Unassembled WGS sequence"/>
</dbReference>
<dbReference type="InterPro" id="IPR013321">
    <property type="entry name" value="Arc_rbn_hlx_hlx"/>
</dbReference>
<dbReference type="OrthoDB" id="2389872at2"/>
<evidence type="ECO:0000313" key="3">
    <source>
        <dbReference type="Proteomes" id="UP000295621"/>
    </source>
</evidence>
<dbReference type="SUPFAM" id="SSF47598">
    <property type="entry name" value="Ribbon-helix-helix"/>
    <property type="match status" value="1"/>
</dbReference>
<proteinExistence type="predicted"/>
<dbReference type="AlphaFoldDB" id="A0A4V6PB56"/>
<protein>
    <submittedName>
        <fullName evidence="2">Plasmid stabilization protein</fullName>
    </submittedName>
</protein>
<feature type="domain" description="Antitoxin FitA-like ribbon-helix-helix" evidence="1">
    <location>
        <begin position="2"/>
        <end position="40"/>
    </location>
</feature>
<dbReference type="Gene3D" id="1.10.1220.10">
    <property type="entry name" value="Met repressor-like"/>
    <property type="match status" value="1"/>
</dbReference>
<dbReference type="InterPro" id="IPR010985">
    <property type="entry name" value="Ribbon_hlx_hlx"/>
</dbReference>
<sequence>MAQILVRELPDDVKERLRVRAAQRGRPLETEVRQILIEAVAPARRQKSLVDALVDAAAAVGGVDLELPARTETQRPVTFE</sequence>
<evidence type="ECO:0000259" key="1">
    <source>
        <dbReference type="Pfam" id="PF22513"/>
    </source>
</evidence>
<accession>A0A4V6PB56</accession>
<dbReference type="EMBL" id="SMKL01000014">
    <property type="protein sequence ID" value="TDC52605.1"/>
    <property type="molecule type" value="Genomic_DNA"/>
</dbReference>
<evidence type="ECO:0000313" key="2">
    <source>
        <dbReference type="EMBL" id="TDC52605.1"/>
    </source>
</evidence>
<dbReference type="GO" id="GO:0006355">
    <property type="term" value="P:regulation of DNA-templated transcription"/>
    <property type="evidence" value="ECO:0007669"/>
    <property type="project" value="InterPro"/>
</dbReference>
<gene>
    <name evidence="2" type="ORF">E1212_08415</name>
</gene>
<reference evidence="2 3" key="1">
    <citation type="submission" date="2019-02" db="EMBL/GenBank/DDBJ databases">
        <title>Draft genome sequences of novel Actinobacteria.</title>
        <authorList>
            <person name="Sahin N."/>
            <person name="Ay H."/>
            <person name="Saygin H."/>
        </authorList>
    </citation>
    <scope>NUCLEOTIDE SEQUENCE [LARGE SCALE GENOMIC DNA]</scope>
    <source>
        <strain evidence="2 3">KC603</strain>
    </source>
</reference>
<dbReference type="InterPro" id="IPR053853">
    <property type="entry name" value="FitA-like_RHH"/>
</dbReference>